<name>A0ABN2XAU2_9ACTN</name>
<feature type="signal peptide" evidence="11">
    <location>
        <begin position="1"/>
        <end position="32"/>
    </location>
</feature>
<evidence type="ECO:0000256" key="8">
    <source>
        <dbReference type="ARBA" id="ARBA00029586"/>
    </source>
</evidence>
<gene>
    <name evidence="13" type="ORF">GCM10009726_22960</name>
</gene>
<comment type="cofactor">
    <cofactor evidence="9">
        <name>[2Fe-2S] cluster</name>
        <dbReference type="ChEBI" id="CHEBI:190135"/>
    </cofactor>
</comment>
<evidence type="ECO:0000256" key="9">
    <source>
        <dbReference type="ARBA" id="ARBA00034078"/>
    </source>
</evidence>
<feature type="region of interest" description="Disordered" evidence="10">
    <location>
        <begin position="41"/>
        <end position="64"/>
    </location>
</feature>
<organism evidence="13 14">
    <name type="scientific">Nocardioides furvisabuli</name>
    <dbReference type="NCBI Taxonomy" id="375542"/>
    <lineage>
        <taxon>Bacteria</taxon>
        <taxon>Bacillati</taxon>
        <taxon>Actinomycetota</taxon>
        <taxon>Actinomycetes</taxon>
        <taxon>Propionibacteriales</taxon>
        <taxon>Nocardioidaceae</taxon>
        <taxon>Nocardioides</taxon>
    </lineage>
</organism>
<dbReference type="PROSITE" id="PS51257">
    <property type="entry name" value="PROKAR_LIPOPROTEIN"/>
    <property type="match status" value="1"/>
</dbReference>
<keyword evidence="14" id="KW-1185">Reference proteome</keyword>
<protein>
    <recommendedName>
        <fullName evidence="2">Cytochrome bc1 complex Rieske iron-sulfur subunit</fullName>
    </recommendedName>
    <alternativeName>
        <fullName evidence="8">Cytochrome bc1 reductase complex subunit QcrA</fullName>
    </alternativeName>
</protein>
<evidence type="ECO:0000313" key="13">
    <source>
        <dbReference type="EMBL" id="GAA2108596.1"/>
    </source>
</evidence>
<feature type="domain" description="Rieske" evidence="12">
    <location>
        <begin position="66"/>
        <end position="158"/>
    </location>
</feature>
<dbReference type="InterPro" id="IPR005805">
    <property type="entry name" value="Rieske_Fe-S_prot_C"/>
</dbReference>
<evidence type="ECO:0000256" key="7">
    <source>
        <dbReference type="ARBA" id="ARBA00023157"/>
    </source>
</evidence>
<dbReference type="EMBL" id="BAAAMQ010000011">
    <property type="protein sequence ID" value="GAA2108596.1"/>
    <property type="molecule type" value="Genomic_DNA"/>
</dbReference>
<evidence type="ECO:0000256" key="5">
    <source>
        <dbReference type="ARBA" id="ARBA00023004"/>
    </source>
</evidence>
<evidence type="ECO:0000313" key="14">
    <source>
        <dbReference type="Proteomes" id="UP001501161"/>
    </source>
</evidence>
<accession>A0ABN2XAU2</accession>
<evidence type="ECO:0000256" key="4">
    <source>
        <dbReference type="ARBA" id="ARBA00022723"/>
    </source>
</evidence>
<reference evidence="13 14" key="1">
    <citation type="journal article" date="2019" name="Int. J. Syst. Evol. Microbiol.">
        <title>The Global Catalogue of Microorganisms (GCM) 10K type strain sequencing project: providing services to taxonomists for standard genome sequencing and annotation.</title>
        <authorList>
            <consortium name="The Broad Institute Genomics Platform"/>
            <consortium name="The Broad Institute Genome Sequencing Center for Infectious Disease"/>
            <person name="Wu L."/>
            <person name="Ma J."/>
        </authorList>
    </citation>
    <scope>NUCLEOTIDE SEQUENCE [LARGE SCALE GENOMIC DNA]</scope>
    <source>
        <strain evidence="13 14">JCM 13813</strain>
    </source>
</reference>
<keyword evidence="11" id="KW-0732">Signal</keyword>
<comment type="caution">
    <text evidence="13">The sequence shown here is derived from an EMBL/GenBank/DDBJ whole genome shotgun (WGS) entry which is preliminary data.</text>
</comment>
<feature type="chain" id="PRO_5045391626" description="Cytochrome bc1 complex Rieske iron-sulfur subunit" evidence="11">
    <location>
        <begin position="33"/>
        <end position="159"/>
    </location>
</feature>
<dbReference type="InterPro" id="IPR014349">
    <property type="entry name" value="Rieske_Fe-S_prot"/>
</dbReference>
<evidence type="ECO:0000256" key="11">
    <source>
        <dbReference type="SAM" id="SignalP"/>
    </source>
</evidence>
<dbReference type="PANTHER" id="PTHR10134">
    <property type="entry name" value="CYTOCHROME B-C1 COMPLEX SUBUNIT RIESKE, MITOCHONDRIAL"/>
    <property type="match status" value="1"/>
</dbReference>
<dbReference type="InterPro" id="IPR006311">
    <property type="entry name" value="TAT_signal"/>
</dbReference>
<comment type="function">
    <text evidence="1">Iron-sulfur subunit of the cytochrome bc1 complex, an essential component of the respiratory electron transport chain required for ATP synthesis. The bc1 complex catalyzes the oxidation of menaquinol and the reduction of cytochrome c in the respiratory chain. The bc1 complex operates through a Q-cycle mechanism that couples electron transfer to generation of the proton gradient that drives ATP synthesis.</text>
</comment>
<dbReference type="PROSITE" id="PS51296">
    <property type="entry name" value="RIESKE"/>
    <property type="match status" value="1"/>
</dbReference>
<dbReference type="InterPro" id="IPR036922">
    <property type="entry name" value="Rieske_2Fe-2S_sf"/>
</dbReference>
<dbReference type="PROSITE" id="PS51318">
    <property type="entry name" value="TAT"/>
    <property type="match status" value="1"/>
</dbReference>
<keyword evidence="7" id="KW-1015">Disulfide bond</keyword>
<dbReference type="InterPro" id="IPR017941">
    <property type="entry name" value="Rieske_2Fe-2S"/>
</dbReference>
<evidence type="ECO:0000256" key="1">
    <source>
        <dbReference type="ARBA" id="ARBA00002494"/>
    </source>
</evidence>
<keyword evidence="4" id="KW-0479">Metal-binding</keyword>
<dbReference type="Pfam" id="PF00355">
    <property type="entry name" value="Rieske"/>
    <property type="match status" value="1"/>
</dbReference>
<keyword evidence="3" id="KW-0001">2Fe-2S</keyword>
<proteinExistence type="predicted"/>
<evidence type="ECO:0000256" key="10">
    <source>
        <dbReference type="SAM" id="MobiDB-lite"/>
    </source>
</evidence>
<keyword evidence="6" id="KW-0411">Iron-sulfur</keyword>
<dbReference type="Gene3D" id="2.102.10.10">
    <property type="entry name" value="Rieske [2Fe-2S] iron-sulphur domain"/>
    <property type="match status" value="1"/>
</dbReference>
<keyword evidence="5" id="KW-0408">Iron</keyword>
<evidence type="ECO:0000256" key="2">
    <source>
        <dbReference type="ARBA" id="ARBA00015816"/>
    </source>
</evidence>
<dbReference type="SUPFAM" id="SSF50022">
    <property type="entry name" value="ISP domain"/>
    <property type="match status" value="1"/>
</dbReference>
<evidence type="ECO:0000259" key="12">
    <source>
        <dbReference type="PROSITE" id="PS51296"/>
    </source>
</evidence>
<dbReference type="CDD" id="cd03467">
    <property type="entry name" value="Rieske"/>
    <property type="match status" value="1"/>
</dbReference>
<evidence type="ECO:0000256" key="6">
    <source>
        <dbReference type="ARBA" id="ARBA00023014"/>
    </source>
</evidence>
<evidence type="ECO:0000256" key="3">
    <source>
        <dbReference type="ARBA" id="ARBA00022714"/>
    </source>
</evidence>
<sequence>MRSLLSFGMTAINRRRALAGSAAVAVGVPLLAACGDDADTSAADPATSSGSDPSSPSEDGAAAGGVVLASAGDVPVGGGTIVDAEKVVVTQPTEGDFKAFSSICTHQGCPVTAISDGAINCTCHGSRFSIEDGSPLAGPATAALAAVEITVDGDSITRA</sequence>
<dbReference type="PRINTS" id="PR00162">
    <property type="entry name" value="RIESKE"/>
</dbReference>
<dbReference type="Proteomes" id="UP001501161">
    <property type="component" value="Unassembled WGS sequence"/>
</dbReference>